<keyword evidence="2" id="KW-1185">Reference proteome</keyword>
<dbReference type="Proteomes" id="UP000054653">
    <property type="component" value="Unassembled WGS sequence"/>
</dbReference>
<proteinExistence type="predicted"/>
<organism evidence="1 2">
    <name type="scientific">Trichinella britovi</name>
    <name type="common">Parasitic roundworm</name>
    <dbReference type="NCBI Taxonomy" id="45882"/>
    <lineage>
        <taxon>Eukaryota</taxon>
        <taxon>Metazoa</taxon>
        <taxon>Ecdysozoa</taxon>
        <taxon>Nematoda</taxon>
        <taxon>Enoplea</taxon>
        <taxon>Dorylaimia</taxon>
        <taxon>Trichinellida</taxon>
        <taxon>Trichinellidae</taxon>
        <taxon>Trichinella</taxon>
    </lineage>
</organism>
<reference evidence="1 2" key="1">
    <citation type="submission" date="2015-01" db="EMBL/GenBank/DDBJ databases">
        <title>Evolution of Trichinella species and genotypes.</title>
        <authorList>
            <person name="Korhonen P.K."/>
            <person name="Edoardo P."/>
            <person name="Giuseppe L.R."/>
            <person name="Gasser R.B."/>
        </authorList>
    </citation>
    <scope>NUCLEOTIDE SEQUENCE [LARGE SCALE GENOMIC DNA]</scope>
    <source>
        <strain evidence="1">ISS120</strain>
    </source>
</reference>
<accession>A0A0V1ANN1</accession>
<evidence type="ECO:0000313" key="2">
    <source>
        <dbReference type="Proteomes" id="UP000054653"/>
    </source>
</evidence>
<comment type="caution">
    <text evidence="1">The sequence shown here is derived from an EMBL/GenBank/DDBJ whole genome shotgun (WGS) entry which is preliminary data.</text>
</comment>
<protein>
    <submittedName>
        <fullName evidence="1">Uncharacterized protein</fullName>
    </submittedName>
</protein>
<name>A0A0V1ANN1_TRIBR</name>
<dbReference type="EMBL" id="JYDI01001832">
    <property type="protein sequence ID" value="KRY26390.1"/>
    <property type="molecule type" value="Genomic_DNA"/>
</dbReference>
<evidence type="ECO:0000313" key="1">
    <source>
        <dbReference type="EMBL" id="KRY26390.1"/>
    </source>
</evidence>
<sequence length="30" mass="3519">MSTAKNFSEEQLRAIQVQRENLQLINCLQL</sequence>
<gene>
    <name evidence="1" type="ORF">T03_13747</name>
</gene>
<dbReference type="AlphaFoldDB" id="A0A0V1ANN1"/>